<sequence>MSIGPQDPTDWTSDATWSERERNLFPELSFDLNGPQQPAVIAYTSAYSNPAQVSTANWVLQTTRNSSGGAANYTTRAVIVNRKYEVITKLGPNDFTLGQQYSLDYARIGMQPNELYRLYYVVYTTSGLIYKGHGDIRYSR</sequence>
<name>A0ABP7UP22_9BACT</name>
<gene>
    <name evidence="1" type="ORF">GCM10022409_39080</name>
</gene>
<dbReference type="EMBL" id="BAABDK010000030">
    <property type="protein sequence ID" value="GAA4048744.1"/>
    <property type="molecule type" value="Genomic_DNA"/>
</dbReference>
<accession>A0ABP7UP22</accession>
<evidence type="ECO:0000313" key="1">
    <source>
        <dbReference type="EMBL" id="GAA4048744.1"/>
    </source>
</evidence>
<evidence type="ECO:0000313" key="2">
    <source>
        <dbReference type="Proteomes" id="UP001501469"/>
    </source>
</evidence>
<proteinExistence type="predicted"/>
<comment type="caution">
    <text evidence="1">The sequence shown here is derived from an EMBL/GenBank/DDBJ whole genome shotgun (WGS) entry which is preliminary data.</text>
</comment>
<dbReference type="Proteomes" id="UP001501469">
    <property type="component" value="Unassembled WGS sequence"/>
</dbReference>
<reference evidence="2" key="1">
    <citation type="journal article" date="2019" name="Int. J. Syst. Evol. Microbiol.">
        <title>The Global Catalogue of Microorganisms (GCM) 10K type strain sequencing project: providing services to taxonomists for standard genome sequencing and annotation.</title>
        <authorList>
            <consortium name="The Broad Institute Genomics Platform"/>
            <consortium name="The Broad Institute Genome Sequencing Center for Infectious Disease"/>
            <person name="Wu L."/>
            <person name="Ma J."/>
        </authorList>
    </citation>
    <scope>NUCLEOTIDE SEQUENCE [LARGE SCALE GENOMIC DNA]</scope>
    <source>
        <strain evidence="2">JCM 17225</strain>
    </source>
</reference>
<organism evidence="1 2">
    <name type="scientific">Hymenobacter glaciei</name>
    <dbReference type="NCBI Taxonomy" id="877209"/>
    <lineage>
        <taxon>Bacteria</taxon>
        <taxon>Pseudomonadati</taxon>
        <taxon>Bacteroidota</taxon>
        <taxon>Cytophagia</taxon>
        <taxon>Cytophagales</taxon>
        <taxon>Hymenobacteraceae</taxon>
        <taxon>Hymenobacter</taxon>
    </lineage>
</organism>
<protein>
    <submittedName>
        <fullName evidence="1">Uncharacterized protein</fullName>
    </submittedName>
</protein>
<keyword evidence="2" id="KW-1185">Reference proteome</keyword>